<dbReference type="InterPro" id="IPR015966">
    <property type="entry name" value="tRNA_lig_kin_fungi"/>
</dbReference>
<proteinExistence type="inferred from homology"/>
<feature type="domain" description="tRNA ligase kinase" evidence="5">
    <location>
        <begin position="394"/>
        <end position="553"/>
    </location>
</feature>
<dbReference type="GO" id="GO:0008081">
    <property type="term" value="F:phosphoric diester hydrolase activity"/>
    <property type="evidence" value="ECO:0007669"/>
    <property type="project" value="InterPro"/>
</dbReference>
<dbReference type="FunFam" id="3.40.50.300:FF:001690">
    <property type="entry name" value="tRNA ligase"/>
    <property type="match status" value="1"/>
</dbReference>
<feature type="region of interest" description="Disordered" evidence="3">
    <location>
        <begin position="602"/>
        <end position="638"/>
    </location>
</feature>
<dbReference type="InterPro" id="IPR015965">
    <property type="entry name" value="tRNA_lig_PDEase"/>
</dbReference>
<evidence type="ECO:0000259" key="6">
    <source>
        <dbReference type="Pfam" id="PF09511"/>
    </source>
</evidence>
<dbReference type="PANTHER" id="PTHR32004:SF1">
    <property type="entry name" value="TRNA LIGASE"/>
    <property type="match status" value="1"/>
</dbReference>
<comment type="similarity">
    <text evidence="1">Belongs to the TRL1 family.</text>
</comment>
<dbReference type="GO" id="GO:0051730">
    <property type="term" value="F:GTP-dependent polyribonucleotide 5'-hydroxyl-kinase activity"/>
    <property type="evidence" value="ECO:0007669"/>
    <property type="project" value="InterPro"/>
</dbReference>
<dbReference type="Pfam" id="PF08303">
    <property type="entry name" value="tRNA_lig_kinase"/>
    <property type="match status" value="1"/>
</dbReference>
<comment type="catalytic activity">
    <reaction evidence="1">
        <text>ATP + (ribonucleotide)n-3'-hydroxyl + 5'-phospho-(ribonucleotide)m = (ribonucleotide)n+m + AMP + diphosphate.</text>
        <dbReference type="EC" id="6.5.1.3"/>
    </reaction>
</comment>
<dbReference type="Pfam" id="PF09511">
    <property type="entry name" value="RNA_lig_T4_1"/>
    <property type="match status" value="1"/>
</dbReference>
<dbReference type="OrthoDB" id="276239at2759"/>
<dbReference type="InterPro" id="IPR019039">
    <property type="entry name" value="T4-Rnl1-like_N"/>
</dbReference>
<accession>A0A2V1ED35</accession>
<feature type="active site" description="N6-AMP-lysine intermediate" evidence="2">
    <location>
        <position position="120"/>
    </location>
</feature>
<organism evidence="7 8">
    <name type="scientific">Periconia macrospinosa</name>
    <dbReference type="NCBI Taxonomy" id="97972"/>
    <lineage>
        <taxon>Eukaryota</taxon>
        <taxon>Fungi</taxon>
        <taxon>Dikarya</taxon>
        <taxon>Ascomycota</taxon>
        <taxon>Pezizomycotina</taxon>
        <taxon>Dothideomycetes</taxon>
        <taxon>Pleosporomycetidae</taxon>
        <taxon>Pleosporales</taxon>
        <taxon>Massarineae</taxon>
        <taxon>Periconiaceae</taxon>
        <taxon>Periconia</taxon>
    </lineage>
</organism>
<protein>
    <recommendedName>
        <fullName evidence="1">tRNA ligase</fullName>
        <ecNumber evidence="1">6.5.1.3</ecNumber>
    </recommendedName>
</protein>
<sequence>MAHREKAPYAPQDHHEIRQLIQSLEAHKGKKAKGGFSCRKNTFALTNGRSVDSWKMADWDYKKENLPTYARGLFTYKTLDGNDEIAVRGYDKFFNHGEVRKTEWRNIEKHTRGPYELSVKENGCIIFISGLDDDSLLVCSKHSTGSRGDSEISHACAGEKWVEKHLVTVGKTKKDLARRLREMNATLVAELCDDEFEEHVLPYGPEDAGLYIHGINLNLPEFATYPGPLVDKFADEWGMKKVMYVMEDDIREVRRFLDKVAETGNYNGRDTEGFVIRCQARETDDAPWEDWFFKYKFEEPYLMYRQWRECTRAVIAGKPPRYKKHQQITKEYLEYARRRFVQEPGLAQRYNQNHGIIQLREDFLKARGTTGAEIIQQELRNGELESKDIDRNIVLVPIATIGCGKTTVALALVKLFGWGHFQNDNVKAKKARGQVFADHIASLLITKPVVIADRNNHQKREREQLFADVGRSSPGTRYVALHYVHDRSNYDAIRQATQQRVLARGDNHQTIQAGSKGQEEIIGIMEGFMHRFQPVDPSDAPDDNFDLVINLDPTADSRDNLELIISQLYETYPGLFKDREMPSAADLDDAIQWATNDYTPDFKMDLSRSGNNKALQSNNNQNNRNKPQPEPRAKKQPKMEYFSVRLPTERVTAILDAVFRDQKPEVAKLYRQLQQTRRVQNEFHVTLIHRASAPQNQQYWDKLNALHSSVTETLTNNGSWEPELGKCGVQLERLVWDNRIMCFVVRLNGSASLQMQSEVGSGTEELMFETVNAIAHVTVGTADQSIKPKESNDLLQRWVTVGSGGDTGINEASVKGNIVLEGSVRGVLGRM</sequence>
<dbReference type="GO" id="GO:0005524">
    <property type="term" value="F:ATP binding"/>
    <property type="evidence" value="ECO:0007669"/>
    <property type="project" value="UniProtKB-UniRule"/>
</dbReference>
<keyword evidence="1" id="KW-0819">tRNA processing</keyword>
<dbReference type="InterPro" id="IPR012387">
    <property type="entry name" value="Trl1_fun"/>
</dbReference>
<dbReference type="Gene3D" id="3.40.50.300">
    <property type="entry name" value="P-loop containing nucleotide triphosphate hydrolases"/>
    <property type="match status" value="1"/>
</dbReference>
<feature type="domain" description="tRNA ligase phosphodiesterase" evidence="4">
    <location>
        <begin position="556"/>
        <end position="828"/>
    </location>
</feature>
<keyword evidence="1 7" id="KW-0436">Ligase</keyword>
<gene>
    <name evidence="7" type="ORF">DM02DRAFT_609143</name>
</gene>
<evidence type="ECO:0000313" key="7">
    <source>
        <dbReference type="EMBL" id="PVI07165.1"/>
    </source>
</evidence>
<evidence type="ECO:0000256" key="1">
    <source>
        <dbReference type="PIRNR" id="PIRNR019634"/>
    </source>
</evidence>
<dbReference type="EMBL" id="KZ805305">
    <property type="protein sequence ID" value="PVI07165.1"/>
    <property type="molecule type" value="Genomic_DNA"/>
</dbReference>
<evidence type="ECO:0000256" key="2">
    <source>
        <dbReference type="PIRSR" id="PIRSR019634-50"/>
    </source>
</evidence>
<keyword evidence="8" id="KW-1185">Reference proteome</keyword>
<evidence type="ECO:0000313" key="8">
    <source>
        <dbReference type="Proteomes" id="UP000244855"/>
    </source>
</evidence>
<dbReference type="Pfam" id="PF08302">
    <property type="entry name" value="tRNA_lig_CPD"/>
    <property type="match status" value="1"/>
</dbReference>
<dbReference type="AlphaFoldDB" id="A0A2V1ED35"/>
<dbReference type="PANTHER" id="PTHR32004">
    <property type="entry name" value="TRNA LIGASE"/>
    <property type="match status" value="1"/>
</dbReference>
<dbReference type="GO" id="GO:0005634">
    <property type="term" value="C:nucleus"/>
    <property type="evidence" value="ECO:0007669"/>
    <property type="project" value="TreeGrafter"/>
</dbReference>
<evidence type="ECO:0000259" key="5">
    <source>
        <dbReference type="Pfam" id="PF08303"/>
    </source>
</evidence>
<dbReference type="GO" id="GO:0003972">
    <property type="term" value="F:RNA ligase (ATP) activity"/>
    <property type="evidence" value="ECO:0007669"/>
    <property type="project" value="UniProtKB-UniRule"/>
</dbReference>
<dbReference type="InterPro" id="IPR027417">
    <property type="entry name" value="P-loop_NTPase"/>
</dbReference>
<dbReference type="EC" id="6.5.1.3" evidence="1"/>
<dbReference type="GO" id="GO:0006388">
    <property type="term" value="P:tRNA splicing, via endonucleolytic cleavage and ligation"/>
    <property type="evidence" value="ECO:0007669"/>
    <property type="project" value="UniProtKB-UniRule"/>
</dbReference>
<feature type="compositionally biased region" description="Low complexity" evidence="3">
    <location>
        <begin position="611"/>
        <end position="625"/>
    </location>
</feature>
<evidence type="ECO:0000259" key="4">
    <source>
        <dbReference type="Pfam" id="PF08302"/>
    </source>
</evidence>
<reference evidence="7 8" key="1">
    <citation type="journal article" date="2018" name="Sci. Rep.">
        <title>Comparative genomics provides insights into the lifestyle and reveals functional heterogeneity of dark septate endophytic fungi.</title>
        <authorList>
            <person name="Knapp D.G."/>
            <person name="Nemeth J.B."/>
            <person name="Barry K."/>
            <person name="Hainaut M."/>
            <person name="Henrissat B."/>
            <person name="Johnson J."/>
            <person name="Kuo A."/>
            <person name="Lim J.H.P."/>
            <person name="Lipzen A."/>
            <person name="Nolan M."/>
            <person name="Ohm R.A."/>
            <person name="Tamas L."/>
            <person name="Grigoriev I.V."/>
            <person name="Spatafora J.W."/>
            <person name="Nagy L.G."/>
            <person name="Kovacs G.M."/>
        </authorList>
    </citation>
    <scope>NUCLEOTIDE SEQUENCE [LARGE SCALE GENOMIC DNA]</scope>
    <source>
        <strain evidence="7 8">DSE2036</strain>
    </source>
</reference>
<dbReference type="STRING" id="97972.A0A2V1ED35"/>
<dbReference type="Proteomes" id="UP000244855">
    <property type="component" value="Unassembled WGS sequence"/>
</dbReference>
<dbReference type="SUPFAM" id="SSF52540">
    <property type="entry name" value="P-loop containing nucleoside triphosphate hydrolases"/>
    <property type="match status" value="1"/>
</dbReference>
<evidence type="ECO:0000256" key="3">
    <source>
        <dbReference type="SAM" id="MobiDB-lite"/>
    </source>
</evidence>
<feature type="domain" description="T4 RNA ligase 1-like N-terminal" evidence="6">
    <location>
        <begin position="69"/>
        <end position="302"/>
    </location>
</feature>
<dbReference type="PIRSF" id="PIRSF019634">
    <property type="entry name" value="tRNA_lig_yeast"/>
    <property type="match status" value="1"/>
</dbReference>
<name>A0A2V1ED35_9PLEO</name>